<evidence type="ECO:0000313" key="3">
    <source>
        <dbReference type="Proteomes" id="UP000054937"/>
    </source>
</evidence>
<accession>A0A0V0QBU0</accession>
<reference evidence="2 3" key="1">
    <citation type="journal article" date="2015" name="Sci. Rep.">
        <title>Genome of the facultative scuticociliatosis pathogen Pseudocohnilembus persalinus provides insight into its virulence through horizontal gene transfer.</title>
        <authorList>
            <person name="Xiong J."/>
            <person name="Wang G."/>
            <person name="Cheng J."/>
            <person name="Tian M."/>
            <person name="Pan X."/>
            <person name="Warren A."/>
            <person name="Jiang C."/>
            <person name="Yuan D."/>
            <person name="Miao W."/>
        </authorList>
    </citation>
    <scope>NUCLEOTIDE SEQUENCE [LARGE SCALE GENOMIC DNA]</scope>
    <source>
        <strain evidence="2">36N120E</strain>
    </source>
</reference>
<keyword evidence="3" id="KW-1185">Reference proteome</keyword>
<sequence>MYFPFYFNENPTQRQKMYQQQNIDNKENKVGDQIYTNGNENQIDYMYNLQDNQQVDIQNNMGNNTFPNLGNQITGKNSNLLDLPNNLDYREASNEEDSNQYNNQTPNNQQNLETNEQRLDHHQSNLSLVQNISTQPMDLMDNEMNNKTIKQEDDNQDLQSYNLDKQEDDQVTFTHDNIYENNMRQHQQQQQQVQEFHGEIFQNMNQDTGNNQEFDSSGVDEYRQSMCTYSDENENLNNEHEMQNMSTNQMETLSSRNHQLNYNYINKNQKMPKNVSTKNSNSHKGSFSNYSIPSPRQKPSQQQQKTSQFGKVNLSQRSSPQKEQGISQFQEEQYTNNDMQDNQQAKFSKKQFKHFQHKKNNIKSCSSVGITQFNEDSQVQNSTTYNDAFDTQSMSKPPLISKKFRDKNKQKKDPIDTSHAPINLTNLLTKYLTKIYERVKCRSEEKCNQVKNDFKQMKSQQSEENLAKTFDFLKNSEMCKFCKDMEYINEIKHSKKKNITNLGKFWDSSIRIKKLSEDYLIHQCPYIFVTKNYVPHNRKALISCLSQFVKGNRKPKEFWKLQ</sequence>
<feature type="region of interest" description="Disordered" evidence="1">
    <location>
        <begin position="385"/>
        <end position="419"/>
    </location>
</feature>
<proteinExistence type="predicted"/>
<dbReference type="AlphaFoldDB" id="A0A0V0QBU0"/>
<comment type="caution">
    <text evidence="2">The sequence shown here is derived from an EMBL/GenBank/DDBJ whole genome shotgun (WGS) entry which is preliminary data.</text>
</comment>
<feature type="compositionally biased region" description="Polar residues" evidence="1">
    <location>
        <begin position="267"/>
        <end position="292"/>
    </location>
</feature>
<feature type="compositionally biased region" description="Polar residues" evidence="1">
    <location>
        <begin position="385"/>
        <end position="395"/>
    </location>
</feature>
<feature type="compositionally biased region" description="Polar residues" evidence="1">
    <location>
        <begin position="309"/>
        <end position="327"/>
    </location>
</feature>
<name>A0A0V0QBU0_PSEPJ</name>
<evidence type="ECO:0000313" key="2">
    <source>
        <dbReference type="EMBL" id="KRW99672.1"/>
    </source>
</evidence>
<gene>
    <name evidence="2" type="ORF">PPERSA_03473</name>
</gene>
<organism evidence="2 3">
    <name type="scientific">Pseudocohnilembus persalinus</name>
    <name type="common">Ciliate</name>
    <dbReference type="NCBI Taxonomy" id="266149"/>
    <lineage>
        <taxon>Eukaryota</taxon>
        <taxon>Sar</taxon>
        <taxon>Alveolata</taxon>
        <taxon>Ciliophora</taxon>
        <taxon>Intramacronucleata</taxon>
        <taxon>Oligohymenophorea</taxon>
        <taxon>Scuticociliatia</taxon>
        <taxon>Philasterida</taxon>
        <taxon>Pseudocohnilembidae</taxon>
        <taxon>Pseudocohnilembus</taxon>
    </lineage>
</organism>
<evidence type="ECO:0000256" key="1">
    <source>
        <dbReference type="SAM" id="MobiDB-lite"/>
    </source>
</evidence>
<dbReference type="InParanoid" id="A0A0V0QBU0"/>
<dbReference type="Proteomes" id="UP000054937">
    <property type="component" value="Unassembled WGS sequence"/>
</dbReference>
<feature type="compositionally biased region" description="Low complexity" evidence="1">
    <location>
        <begin position="293"/>
        <end position="308"/>
    </location>
</feature>
<dbReference type="EMBL" id="LDAU01000205">
    <property type="protein sequence ID" value="KRW99672.1"/>
    <property type="molecule type" value="Genomic_DNA"/>
</dbReference>
<protein>
    <submittedName>
        <fullName evidence="2">Uncharacterized protein</fullName>
    </submittedName>
</protein>
<feature type="region of interest" description="Disordered" evidence="1">
    <location>
        <begin position="267"/>
        <end position="327"/>
    </location>
</feature>